<dbReference type="OrthoDB" id="3204900at2759"/>
<comment type="caution">
    <text evidence="2">The sequence shown here is derived from an EMBL/GenBank/DDBJ whole genome shotgun (WGS) entry which is preliminary data.</text>
</comment>
<accession>A0A8H7PYT3</accession>
<proteinExistence type="predicted"/>
<evidence type="ECO:0000313" key="3">
    <source>
        <dbReference type="Proteomes" id="UP000654370"/>
    </source>
</evidence>
<sequence length="297" mass="32917">MLQEHDNQFEDIDFDSPQNSVFAATHAPRTDILYHHDEHSHDIQRARKRRSNTQEQQDELLRYIAAKEKIIFDLHDQLQGHQADLKLLKENWTRIVTQCSRSSTPESSPILAPQSKASETQAVPSLDMKLVKGTTAAHGITSHGTGNGSQSILDRRSGVNPKSINRPSNINTNAPPMEQSPLSPYDGISQGLASAYQNFRDTLENVAPAERISYQAMTALRSAMQKTYQVMSAPIIEEDNQTDMDYFSAIPITGPSVFGRSPFFVPSPRSQGSPKSVAPALPPKLKKSEHARSMTIG</sequence>
<dbReference type="Proteomes" id="UP000654370">
    <property type="component" value="Unassembled WGS sequence"/>
</dbReference>
<evidence type="ECO:0000313" key="2">
    <source>
        <dbReference type="EMBL" id="KAG2183194.1"/>
    </source>
</evidence>
<evidence type="ECO:0000256" key="1">
    <source>
        <dbReference type="SAM" id="MobiDB-lite"/>
    </source>
</evidence>
<organism evidence="2 3">
    <name type="scientific">Mortierella isabellina</name>
    <name type="common">Filamentous fungus</name>
    <name type="synonym">Umbelopsis isabellina</name>
    <dbReference type="NCBI Taxonomy" id="91625"/>
    <lineage>
        <taxon>Eukaryota</taxon>
        <taxon>Fungi</taxon>
        <taxon>Fungi incertae sedis</taxon>
        <taxon>Mucoromycota</taxon>
        <taxon>Mucoromycotina</taxon>
        <taxon>Umbelopsidomycetes</taxon>
        <taxon>Umbelopsidales</taxon>
        <taxon>Umbelopsidaceae</taxon>
        <taxon>Umbelopsis</taxon>
    </lineage>
</organism>
<keyword evidence="3" id="KW-1185">Reference proteome</keyword>
<name>A0A8H7PYT3_MORIS</name>
<dbReference type="AlphaFoldDB" id="A0A8H7PYT3"/>
<gene>
    <name evidence="2" type="ORF">INT43_006189</name>
</gene>
<reference evidence="2" key="1">
    <citation type="submission" date="2020-12" db="EMBL/GenBank/DDBJ databases">
        <title>Metabolic potential, ecology and presence of endohyphal bacteria is reflected in genomic diversity of Mucoromycotina.</title>
        <authorList>
            <person name="Muszewska A."/>
            <person name="Okrasinska A."/>
            <person name="Steczkiewicz K."/>
            <person name="Drgas O."/>
            <person name="Orlowska M."/>
            <person name="Perlinska-Lenart U."/>
            <person name="Aleksandrzak-Piekarczyk T."/>
            <person name="Szatraj K."/>
            <person name="Zielenkiewicz U."/>
            <person name="Pilsyk S."/>
            <person name="Malc E."/>
            <person name="Mieczkowski P."/>
            <person name="Kruszewska J.S."/>
            <person name="Biernat P."/>
            <person name="Pawlowska J."/>
        </authorList>
    </citation>
    <scope>NUCLEOTIDE SEQUENCE</scope>
    <source>
        <strain evidence="2">WA0000067209</strain>
    </source>
</reference>
<feature type="region of interest" description="Disordered" evidence="1">
    <location>
        <begin position="263"/>
        <end position="297"/>
    </location>
</feature>
<dbReference type="EMBL" id="JAEPQZ010000003">
    <property type="protein sequence ID" value="KAG2183194.1"/>
    <property type="molecule type" value="Genomic_DNA"/>
</dbReference>
<feature type="region of interest" description="Disordered" evidence="1">
    <location>
        <begin position="100"/>
        <end position="121"/>
    </location>
</feature>
<feature type="compositionally biased region" description="Basic and acidic residues" evidence="1">
    <location>
        <begin position="286"/>
        <end position="297"/>
    </location>
</feature>
<protein>
    <submittedName>
        <fullName evidence="2">Uncharacterized protein</fullName>
    </submittedName>
</protein>